<sequence>MEFLLFEHPTGYALFKVKEPENFGTQDASVEFLDYIKLKQLISLHSFYKFESSHIAMEHLSMLAKGEIHEQLKAFLELNGVKVLHCDKSLGSALSALGIKSKASPEISRGIRANQTKLIKTTPNEERQAYLGLAHTYSRSKVEYNIGREDNLVVQSVALLDQLDRDINTYMMRLKEIYGWHFPELSKIISDPYNYVQAVHILGNSEKISIEEQNKLKDLFDEETLKRLEVALRNTVGVSIPEEDLKNINRINLLVKNKIEMRKNLAEYLKKKLNVVAPNLSTLLGDHLAARFISQAGGLLNLSKAPSSTLQVLGAEKALFRSLKSKTNTPKYGLIYNALGCADMKNRGRLARFIASKCSIASRIDCFKEERTNLYGMELKKLINQKLESFKTNKDVERTDDVLKRVFDQLKALESEDFEKEKKDVKNKKEKEKKKLKENKEIKENVKEEEDKKEKEYIGIIISDKEGSNAKEGKKKQEKEKKKKKELKENVKEEENKEKEIIDNIMGNKKEKKKEVDEKHAIETNLSDNKNKRKSSNEPEEMKKKSKSAKKKKGIQNNIENGNSVEEMEIKKMVEAEYKKEDTSKLLESDIAEKSTPKQQSFKKEEKNILKKKRESVVDNKEKSIKKPRKSIKKED</sequence>
<keyword evidence="4" id="KW-0539">Nucleus</keyword>
<evidence type="ECO:0000313" key="8">
    <source>
        <dbReference type="EMBL" id="KAF7683939.1"/>
    </source>
</evidence>
<evidence type="ECO:0000256" key="6">
    <source>
        <dbReference type="SAM" id="MobiDB-lite"/>
    </source>
</evidence>
<dbReference type="Pfam" id="PF08156">
    <property type="entry name" value="NOP5NT"/>
    <property type="match status" value="1"/>
</dbReference>
<dbReference type="Gene3D" id="1.10.246.90">
    <property type="entry name" value="Nop domain"/>
    <property type="match status" value="1"/>
</dbReference>
<proteinExistence type="inferred from homology"/>
<feature type="region of interest" description="Disordered" evidence="6">
    <location>
        <begin position="458"/>
        <end position="636"/>
    </location>
</feature>
<dbReference type="PANTHER" id="PTHR10894">
    <property type="entry name" value="NUCLEOLAR PROTEIN 5 NUCLEOLAR PROTEIN NOP5 NOP58"/>
    <property type="match status" value="1"/>
</dbReference>
<keyword evidence="9" id="KW-1185">Reference proteome</keyword>
<comment type="caution">
    <text evidence="8">The sequence shown here is derived from an EMBL/GenBank/DDBJ whole genome shotgun (WGS) entry which is preliminary data.</text>
</comment>
<dbReference type="Gene3D" id="1.10.287.4070">
    <property type="match status" value="1"/>
</dbReference>
<feature type="compositionally biased region" description="Polar residues" evidence="6">
    <location>
        <begin position="555"/>
        <end position="564"/>
    </location>
</feature>
<protein>
    <recommendedName>
        <fullName evidence="5">Nucleolar protein 56</fullName>
    </recommendedName>
</protein>
<evidence type="ECO:0000256" key="4">
    <source>
        <dbReference type="ARBA" id="ARBA00023242"/>
    </source>
</evidence>
<dbReference type="SMART" id="SM00931">
    <property type="entry name" value="NOSIC"/>
    <property type="match status" value="1"/>
</dbReference>
<reference evidence="8 9" key="1">
    <citation type="submission" date="2019-01" db="EMBL/GenBank/DDBJ databases">
        <title>Genomes sequencing and comparative genomics of infectious freshwater microsporidia, Cucumispora dikerogammari and Thelohania contejeani.</title>
        <authorList>
            <person name="Cormier A."/>
            <person name="Giraud I."/>
            <person name="Wattier R."/>
            <person name="Teixeira M."/>
            <person name="Grandjean F."/>
            <person name="Rigaud T."/>
            <person name="Cordaux R."/>
        </authorList>
    </citation>
    <scope>NUCLEOTIDE SEQUENCE [LARGE SCALE GENOMIC DNA]</scope>
    <source>
        <strain evidence="8">T1</strain>
        <tissue evidence="8">Spores</tissue>
    </source>
</reference>
<feature type="compositionally biased region" description="Basic and acidic residues" evidence="6">
    <location>
        <begin position="513"/>
        <end position="522"/>
    </location>
</feature>
<feature type="compositionally biased region" description="Basic and acidic residues" evidence="6">
    <location>
        <begin position="458"/>
        <end position="502"/>
    </location>
</feature>
<dbReference type="SUPFAM" id="SSF89124">
    <property type="entry name" value="Nop domain"/>
    <property type="match status" value="1"/>
</dbReference>
<organism evidence="8 9">
    <name type="scientific">Astathelohania contejeani</name>
    <dbReference type="NCBI Taxonomy" id="164912"/>
    <lineage>
        <taxon>Eukaryota</taxon>
        <taxon>Fungi</taxon>
        <taxon>Fungi incertae sedis</taxon>
        <taxon>Microsporidia</taxon>
        <taxon>Astathelohaniidae</taxon>
        <taxon>Astathelohania</taxon>
    </lineage>
</organism>
<feature type="compositionally biased region" description="Basic residues" evidence="6">
    <location>
        <begin position="626"/>
        <end position="636"/>
    </location>
</feature>
<gene>
    <name evidence="8" type="primary">nop56</name>
    <name evidence="8" type="ORF">TCON_0850</name>
</gene>
<dbReference type="EMBL" id="SBIQ01000039">
    <property type="protein sequence ID" value="KAF7683939.1"/>
    <property type="molecule type" value="Genomic_DNA"/>
</dbReference>
<accession>A0ABQ7I0J0</accession>
<dbReference type="InterPro" id="IPR036070">
    <property type="entry name" value="Nop_dom_sf"/>
</dbReference>
<comment type="subcellular location">
    <subcellularLocation>
        <location evidence="1">Nucleus</location>
        <location evidence="1">Nucleolus</location>
    </subcellularLocation>
</comment>
<dbReference type="Pfam" id="PF01798">
    <property type="entry name" value="Nop"/>
    <property type="match status" value="1"/>
</dbReference>
<dbReference type="Proteomes" id="UP001516464">
    <property type="component" value="Unassembled WGS sequence"/>
</dbReference>
<dbReference type="InterPro" id="IPR045056">
    <property type="entry name" value="Nop56/Nop58"/>
</dbReference>
<name>A0ABQ7I0J0_9MICR</name>
<dbReference type="PROSITE" id="PS51358">
    <property type="entry name" value="NOP"/>
    <property type="match status" value="1"/>
</dbReference>
<keyword evidence="3" id="KW-0690">Ribosome biogenesis</keyword>
<evidence type="ECO:0000259" key="7">
    <source>
        <dbReference type="PROSITE" id="PS51358"/>
    </source>
</evidence>
<feature type="domain" description="Nop" evidence="7">
    <location>
        <begin position="276"/>
        <end position="392"/>
    </location>
</feature>
<feature type="compositionally biased region" description="Basic and acidic residues" evidence="6">
    <location>
        <begin position="568"/>
        <end position="625"/>
    </location>
</feature>
<feature type="compositionally biased region" description="Basic residues" evidence="6">
    <location>
        <begin position="544"/>
        <end position="554"/>
    </location>
</feature>
<evidence type="ECO:0000256" key="1">
    <source>
        <dbReference type="ARBA" id="ARBA00004604"/>
    </source>
</evidence>
<dbReference type="InterPro" id="IPR012974">
    <property type="entry name" value="NOP58/56_N"/>
</dbReference>
<dbReference type="InterPro" id="IPR002687">
    <property type="entry name" value="Nop_dom"/>
</dbReference>
<evidence type="ECO:0000256" key="2">
    <source>
        <dbReference type="ARBA" id="ARBA00009211"/>
    </source>
</evidence>
<evidence type="ECO:0000256" key="3">
    <source>
        <dbReference type="ARBA" id="ARBA00022517"/>
    </source>
</evidence>
<comment type="similarity">
    <text evidence="2">Belongs to the NOP5/NOP56 family.</text>
</comment>
<dbReference type="PANTHER" id="PTHR10894:SF0">
    <property type="entry name" value="NUCLEOLAR PROTEIN 56"/>
    <property type="match status" value="1"/>
</dbReference>
<evidence type="ECO:0000256" key="5">
    <source>
        <dbReference type="ARBA" id="ARBA00040742"/>
    </source>
</evidence>
<dbReference type="InterPro" id="IPR042239">
    <property type="entry name" value="Nop_C"/>
</dbReference>
<evidence type="ECO:0000313" key="9">
    <source>
        <dbReference type="Proteomes" id="UP001516464"/>
    </source>
</evidence>
<dbReference type="InterPro" id="IPR012976">
    <property type="entry name" value="NOSIC"/>
</dbReference>